<dbReference type="GO" id="GO:0009062">
    <property type="term" value="P:fatty acid catabolic process"/>
    <property type="evidence" value="ECO:0007669"/>
    <property type="project" value="TreeGrafter"/>
</dbReference>
<dbReference type="CDD" id="cd03442">
    <property type="entry name" value="BFIT_BACH"/>
    <property type="match status" value="1"/>
</dbReference>
<evidence type="ECO:0000313" key="6">
    <source>
        <dbReference type="Proteomes" id="UP000754226"/>
    </source>
</evidence>
<keyword evidence="2 3" id="KW-0378">Hydrolase</keyword>
<dbReference type="Proteomes" id="UP000754226">
    <property type="component" value="Unassembled WGS sequence"/>
</dbReference>
<accession>A0A943EL33</accession>
<sequence>MPMGLSLNKEIAMTETLETYHMIMPKDLNPRGTLFAGSCANFMIEGGFLTAEAFLGHPHMVFFGMNGMKFVKSVGKGETVSVTGTVIDAGRTSLGIFVTVRFLHTKELAAQSYLTFVSIDEKTRRPIPHGAKLDSLTEEMKAHQMTYRKLTAIRE</sequence>
<dbReference type="GO" id="GO:0006637">
    <property type="term" value="P:acyl-CoA metabolic process"/>
    <property type="evidence" value="ECO:0007669"/>
    <property type="project" value="TreeGrafter"/>
</dbReference>
<dbReference type="AlphaFoldDB" id="A0A943EL33"/>
<dbReference type="EMBL" id="JAGZCZ010000006">
    <property type="protein sequence ID" value="MBS5519872.1"/>
    <property type="molecule type" value="Genomic_DNA"/>
</dbReference>
<dbReference type="InterPro" id="IPR040170">
    <property type="entry name" value="Cytosol_ACT"/>
</dbReference>
<dbReference type="InterPro" id="IPR029069">
    <property type="entry name" value="HotDog_dom_sf"/>
</dbReference>
<name>A0A943EL33_9FIRM</name>
<evidence type="ECO:0000313" key="5">
    <source>
        <dbReference type="EMBL" id="MBS5519872.1"/>
    </source>
</evidence>
<organism evidence="5 6">
    <name type="scientific">Acidaminococcus intestini</name>
    <dbReference type="NCBI Taxonomy" id="187327"/>
    <lineage>
        <taxon>Bacteria</taxon>
        <taxon>Bacillati</taxon>
        <taxon>Bacillota</taxon>
        <taxon>Negativicutes</taxon>
        <taxon>Acidaminococcales</taxon>
        <taxon>Acidaminococcaceae</taxon>
        <taxon>Acidaminococcus</taxon>
    </lineage>
</organism>
<dbReference type="Gene3D" id="3.10.129.10">
    <property type="entry name" value="Hotdog Thioesterase"/>
    <property type="match status" value="1"/>
</dbReference>
<dbReference type="InterPro" id="IPR006683">
    <property type="entry name" value="Thioestr_dom"/>
</dbReference>
<feature type="domain" description="HotDog ACOT-type" evidence="4">
    <location>
        <begin position="13"/>
        <end position="122"/>
    </location>
</feature>
<dbReference type="PANTHER" id="PTHR11049">
    <property type="entry name" value="ACYL COENZYME A THIOESTER HYDROLASE"/>
    <property type="match status" value="1"/>
</dbReference>
<dbReference type="PROSITE" id="PS51770">
    <property type="entry name" value="HOTDOG_ACOT"/>
    <property type="match status" value="1"/>
</dbReference>
<proteinExistence type="inferred from homology"/>
<dbReference type="GO" id="GO:0005829">
    <property type="term" value="C:cytosol"/>
    <property type="evidence" value="ECO:0007669"/>
    <property type="project" value="TreeGrafter"/>
</dbReference>
<evidence type="ECO:0000256" key="3">
    <source>
        <dbReference type="PROSITE-ProRule" id="PRU01106"/>
    </source>
</evidence>
<evidence type="ECO:0000259" key="4">
    <source>
        <dbReference type="PROSITE" id="PS51770"/>
    </source>
</evidence>
<dbReference type="Pfam" id="PF03061">
    <property type="entry name" value="4HBT"/>
    <property type="match status" value="1"/>
</dbReference>
<reference evidence="5" key="1">
    <citation type="submission" date="2021-02" db="EMBL/GenBank/DDBJ databases">
        <title>Infant gut strain persistence is associated with maternal origin, phylogeny, and functional potential including surface adhesion and iron acquisition.</title>
        <authorList>
            <person name="Lou Y.C."/>
        </authorList>
    </citation>
    <scope>NUCLEOTIDE SEQUENCE</scope>
    <source>
        <strain evidence="5">L3_106_000M1_dasL3_106_000M1_concoct_15</strain>
    </source>
</reference>
<comment type="similarity">
    <text evidence="1">Belongs to the acyl coenzyme A hydrolase family.</text>
</comment>
<evidence type="ECO:0000256" key="2">
    <source>
        <dbReference type="ARBA" id="ARBA00022801"/>
    </source>
</evidence>
<dbReference type="InterPro" id="IPR033120">
    <property type="entry name" value="HOTDOG_ACOT"/>
</dbReference>
<comment type="caution">
    <text evidence="5">The sequence shown here is derived from an EMBL/GenBank/DDBJ whole genome shotgun (WGS) entry which is preliminary data.</text>
</comment>
<dbReference type="PANTHER" id="PTHR11049:SF24">
    <property type="entry name" value="CYTOSOLIC ACYL COENZYME A THIOESTER HYDROLASE"/>
    <property type="match status" value="1"/>
</dbReference>
<evidence type="ECO:0000256" key="1">
    <source>
        <dbReference type="ARBA" id="ARBA00010458"/>
    </source>
</evidence>
<dbReference type="SUPFAM" id="SSF54637">
    <property type="entry name" value="Thioesterase/thiol ester dehydrase-isomerase"/>
    <property type="match status" value="1"/>
</dbReference>
<gene>
    <name evidence="5" type="ORF">KHX13_06015</name>
</gene>
<protein>
    <submittedName>
        <fullName evidence="5">Acyl-CoA thioesterase</fullName>
    </submittedName>
</protein>
<dbReference type="GO" id="GO:0052816">
    <property type="term" value="F:long-chain fatty acyl-CoA hydrolase activity"/>
    <property type="evidence" value="ECO:0007669"/>
    <property type="project" value="TreeGrafter"/>
</dbReference>